<name>A0AA41V5Q8_PAPNU</name>
<comment type="caution">
    <text evidence="1">The sequence shown here is derived from an EMBL/GenBank/DDBJ whole genome shotgun (WGS) entry which is preliminary data.</text>
</comment>
<keyword evidence="2" id="KW-1185">Reference proteome</keyword>
<dbReference type="SUPFAM" id="SSF52047">
    <property type="entry name" value="RNI-like"/>
    <property type="match status" value="1"/>
</dbReference>
<reference evidence="1" key="1">
    <citation type="submission" date="2022-03" db="EMBL/GenBank/DDBJ databases">
        <title>A functionally conserved STORR gene fusion in Papaver species that diverged 16.8 million years ago.</title>
        <authorList>
            <person name="Catania T."/>
        </authorList>
    </citation>
    <scope>NUCLEOTIDE SEQUENCE</scope>
    <source>
        <strain evidence="1">S-191538</strain>
    </source>
</reference>
<dbReference type="InterPro" id="IPR032675">
    <property type="entry name" value="LRR_dom_sf"/>
</dbReference>
<dbReference type="EMBL" id="JAJJMA010115151">
    <property type="protein sequence ID" value="MCL7031731.1"/>
    <property type="molecule type" value="Genomic_DNA"/>
</dbReference>
<organism evidence="1 2">
    <name type="scientific">Papaver nudicaule</name>
    <name type="common">Iceland poppy</name>
    <dbReference type="NCBI Taxonomy" id="74823"/>
    <lineage>
        <taxon>Eukaryota</taxon>
        <taxon>Viridiplantae</taxon>
        <taxon>Streptophyta</taxon>
        <taxon>Embryophyta</taxon>
        <taxon>Tracheophyta</taxon>
        <taxon>Spermatophyta</taxon>
        <taxon>Magnoliopsida</taxon>
        <taxon>Ranunculales</taxon>
        <taxon>Papaveraceae</taxon>
        <taxon>Papaveroideae</taxon>
        <taxon>Papaver</taxon>
    </lineage>
</organism>
<sequence length="122" mass="14069">MYGKQLEMLSVAFAGDSDKGMLYVLNGCKKLRKLEIRDSPFGDMALLRNMGKYEAMRSLWMSSCDVTLRGCKTLANKMPKLNVEIMNENQEKLDDSQKVDKMYVYRTLDGPRRDAPDFVWTL</sequence>
<dbReference type="Proteomes" id="UP001177140">
    <property type="component" value="Unassembled WGS sequence"/>
</dbReference>
<dbReference type="AlphaFoldDB" id="A0AA41V5Q8"/>
<accession>A0AA41V5Q8</accession>
<evidence type="ECO:0000313" key="1">
    <source>
        <dbReference type="EMBL" id="MCL7031731.1"/>
    </source>
</evidence>
<gene>
    <name evidence="1" type="ORF">MKW94_010569</name>
</gene>
<protein>
    <submittedName>
        <fullName evidence="1">Uncharacterized protein</fullName>
    </submittedName>
</protein>
<evidence type="ECO:0000313" key="2">
    <source>
        <dbReference type="Proteomes" id="UP001177140"/>
    </source>
</evidence>
<proteinExistence type="predicted"/>
<dbReference type="Gene3D" id="3.80.10.10">
    <property type="entry name" value="Ribonuclease Inhibitor"/>
    <property type="match status" value="1"/>
</dbReference>